<keyword evidence="8" id="KW-1185">Reference proteome</keyword>
<dbReference type="OrthoDB" id="202825at2759"/>
<dbReference type="Pfam" id="PF03133">
    <property type="entry name" value="TTL"/>
    <property type="match status" value="1"/>
</dbReference>
<reference evidence="8" key="1">
    <citation type="journal article" date="2008" name="Nat. Genet.">
        <title>The Pristionchus pacificus genome provides a unique perspective on nematode lifestyle and parasitism.</title>
        <authorList>
            <person name="Dieterich C."/>
            <person name="Clifton S.W."/>
            <person name="Schuster L.N."/>
            <person name="Chinwalla A."/>
            <person name="Delehaunty K."/>
            <person name="Dinkelacker I."/>
            <person name="Fulton L."/>
            <person name="Fulton R."/>
            <person name="Godfrey J."/>
            <person name="Minx P."/>
            <person name="Mitreva M."/>
            <person name="Roeseler W."/>
            <person name="Tian H."/>
            <person name="Witte H."/>
            <person name="Yang S.P."/>
            <person name="Wilson R.K."/>
            <person name="Sommer R.J."/>
        </authorList>
    </citation>
    <scope>NUCLEOTIDE SEQUENCE [LARGE SCALE GENOMIC DNA]</scope>
    <source>
        <strain evidence="8">PS312</strain>
    </source>
</reference>
<keyword evidence="2" id="KW-0436">Ligase</keyword>
<dbReference type="InterPro" id="IPR004344">
    <property type="entry name" value="TTL/TTLL_fam"/>
</dbReference>
<dbReference type="PROSITE" id="PS50975">
    <property type="entry name" value="ATP_GRASP"/>
    <property type="match status" value="1"/>
</dbReference>
<dbReference type="Proteomes" id="UP000005239">
    <property type="component" value="Unassembled WGS sequence"/>
</dbReference>
<proteinExistence type="inferred from homology"/>
<gene>
    <name evidence="7" type="primary">WBGene00111818</name>
</gene>
<evidence type="ECO:0000256" key="5">
    <source>
        <dbReference type="ARBA" id="ARBA00030445"/>
    </source>
</evidence>
<name>A0A2A6C9S5_PRIPA</name>
<dbReference type="Gene3D" id="3.30.470.20">
    <property type="entry name" value="ATP-grasp fold, B domain"/>
    <property type="match status" value="1"/>
</dbReference>
<dbReference type="InterPro" id="IPR011761">
    <property type="entry name" value="ATP-grasp"/>
</dbReference>
<accession>A0A2A6C9S5</accession>
<reference evidence="7" key="2">
    <citation type="submission" date="2022-06" db="UniProtKB">
        <authorList>
            <consortium name="EnsemblMetazoa"/>
        </authorList>
    </citation>
    <scope>IDENTIFICATION</scope>
    <source>
        <strain evidence="7">PS312</strain>
    </source>
</reference>
<dbReference type="EnsemblMetazoa" id="PPA22264.1">
    <property type="protein sequence ID" value="PPA22264.1"/>
    <property type="gene ID" value="WBGene00111818"/>
</dbReference>
<evidence type="ECO:0000313" key="8">
    <source>
        <dbReference type="Proteomes" id="UP000005239"/>
    </source>
</evidence>
<dbReference type="GO" id="GO:0015631">
    <property type="term" value="F:tubulin binding"/>
    <property type="evidence" value="ECO:0000318"/>
    <property type="project" value="GO_Central"/>
</dbReference>
<evidence type="ECO:0000256" key="6">
    <source>
        <dbReference type="SAM" id="MobiDB-lite"/>
    </source>
</evidence>
<evidence type="ECO:0000256" key="2">
    <source>
        <dbReference type="ARBA" id="ARBA00022598"/>
    </source>
</evidence>
<evidence type="ECO:0000256" key="1">
    <source>
        <dbReference type="ARBA" id="ARBA00006820"/>
    </source>
</evidence>
<evidence type="ECO:0000256" key="4">
    <source>
        <dbReference type="ARBA" id="ARBA00022840"/>
    </source>
</evidence>
<dbReference type="GO" id="GO:0000226">
    <property type="term" value="P:microtubule cytoskeleton organization"/>
    <property type="evidence" value="ECO:0000318"/>
    <property type="project" value="GO_Central"/>
</dbReference>
<feature type="region of interest" description="Disordered" evidence="6">
    <location>
        <begin position="1"/>
        <end position="23"/>
    </location>
</feature>
<dbReference type="PANTHER" id="PTHR12241">
    <property type="entry name" value="TUBULIN POLYGLUTAMYLASE"/>
    <property type="match status" value="1"/>
</dbReference>
<protein>
    <recommendedName>
        <fullName evidence="5">Tubulin--tyrosine ligase-like protein 9</fullName>
    </recommendedName>
</protein>
<dbReference type="SUPFAM" id="SSF56059">
    <property type="entry name" value="Glutathione synthetase ATP-binding domain-like"/>
    <property type="match status" value="1"/>
</dbReference>
<evidence type="ECO:0000313" key="7">
    <source>
        <dbReference type="EnsemblMetazoa" id="PPA22264.1"/>
    </source>
</evidence>
<organism evidence="7 8">
    <name type="scientific">Pristionchus pacificus</name>
    <name type="common">Parasitic nematode worm</name>
    <dbReference type="NCBI Taxonomy" id="54126"/>
    <lineage>
        <taxon>Eukaryota</taxon>
        <taxon>Metazoa</taxon>
        <taxon>Ecdysozoa</taxon>
        <taxon>Nematoda</taxon>
        <taxon>Chromadorea</taxon>
        <taxon>Rhabditida</taxon>
        <taxon>Rhabditina</taxon>
        <taxon>Diplogasteromorpha</taxon>
        <taxon>Diplogasteroidea</taxon>
        <taxon>Neodiplogasteridae</taxon>
        <taxon>Pristionchus</taxon>
    </lineage>
</organism>
<dbReference type="GO" id="GO:0046872">
    <property type="term" value="F:metal ion binding"/>
    <property type="evidence" value="ECO:0007669"/>
    <property type="project" value="InterPro"/>
</dbReference>
<sequence length="428" mass="50361">MLRRERVTPVENSDQSLNRRERSLPPLPFRNTFRENSSIRILFKCVLSNTILDVLSRRTGWEVATGEEWNFHWATREWMSTSFDRYKFTSRQFVNHFRNDFELTRKDNLIKNFKKMKRTLEKNKSKEFAKYSFMPASYVLPSEYHIFVEEFKKYPDNTIWIMKPVAGAQGRGIFLFRRLKHIQEWKKKDVTGCDAQPYVVQAYISRPYLIGGKKFDARIYVLVTSFRPLTAWVHREGFARFSHSRYTTDCVEDAFVHLTNVAIAKTAPDYDPEKGLKWSLNRLIRFYESSFSKQRVQEMISDLANLIVNSLKCVESLIIQDSHCFELYGYDVLFDEDLKPWLLEVNASPSLTASSQDDYRLKYRVLSHMLDIIDLEGKREGNEIHVGGFDQLINKGVIVERTRGPDPHNCFIPSVNLRLGEYHESKIK</sequence>
<keyword evidence="4" id="KW-0067">ATP-binding</keyword>
<dbReference type="GO" id="GO:0005524">
    <property type="term" value="F:ATP binding"/>
    <property type="evidence" value="ECO:0007669"/>
    <property type="project" value="UniProtKB-UniRule"/>
</dbReference>
<dbReference type="PROSITE" id="PS51221">
    <property type="entry name" value="TTL"/>
    <property type="match status" value="1"/>
</dbReference>
<dbReference type="PANTHER" id="PTHR12241:SF39">
    <property type="entry name" value="TUBULIN POLYGLUTAMYLASE TTLL9-RELATED"/>
    <property type="match status" value="1"/>
</dbReference>
<dbReference type="GO" id="GO:0036064">
    <property type="term" value="C:ciliary basal body"/>
    <property type="evidence" value="ECO:0000318"/>
    <property type="project" value="GO_Central"/>
</dbReference>
<comment type="similarity">
    <text evidence="1">Belongs to the tubulin--tyrosine ligase family.</text>
</comment>
<dbReference type="AlphaFoldDB" id="A0A2A6C9S5"/>
<accession>A0A8R1UDT4</accession>
<dbReference type="GO" id="GO:0019098">
    <property type="term" value="P:reproductive behavior"/>
    <property type="evidence" value="ECO:0007669"/>
    <property type="project" value="UniProtKB-ARBA"/>
</dbReference>
<keyword evidence="3" id="KW-0547">Nucleotide-binding</keyword>
<dbReference type="GO" id="GO:0070740">
    <property type="term" value="F:tubulin-glutamic acid ligase activity"/>
    <property type="evidence" value="ECO:0000318"/>
    <property type="project" value="GO_Central"/>
</dbReference>
<evidence type="ECO:0000256" key="3">
    <source>
        <dbReference type="ARBA" id="ARBA00022741"/>
    </source>
</evidence>